<dbReference type="SUPFAM" id="SSF46785">
    <property type="entry name" value="Winged helix' DNA-binding domain"/>
    <property type="match status" value="1"/>
</dbReference>
<dbReference type="PROSITE" id="PS50949">
    <property type="entry name" value="HTH_GNTR"/>
    <property type="match status" value="1"/>
</dbReference>
<evidence type="ECO:0000313" key="5">
    <source>
        <dbReference type="EMBL" id="BBO78741.1"/>
    </source>
</evidence>
<dbReference type="Gene3D" id="1.20.120.530">
    <property type="entry name" value="GntR ligand-binding domain-like"/>
    <property type="match status" value="1"/>
</dbReference>
<dbReference type="Gene3D" id="1.10.10.10">
    <property type="entry name" value="Winged helix-like DNA-binding domain superfamily/Winged helix DNA-binding domain"/>
    <property type="match status" value="1"/>
</dbReference>
<name>A0A5K7ZG26_9BACT</name>
<evidence type="ECO:0000259" key="4">
    <source>
        <dbReference type="PROSITE" id="PS50949"/>
    </source>
</evidence>
<proteinExistence type="predicted"/>
<dbReference type="GO" id="GO:0003677">
    <property type="term" value="F:DNA binding"/>
    <property type="evidence" value="ECO:0007669"/>
    <property type="project" value="UniProtKB-KW"/>
</dbReference>
<dbReference type="CDD" id="cd07377">
    <property type="entry name" value="WHTH_GntR"/>
    <property type="match status" value="1"/>
</dbReference>
<dbReference type="EMBL" id="AP021875">
    <property type="protein sequence ID" value="BBO78741.1"/>
    <property type="molecule type" value="Genomic_DNA"/>
</dbReference>
<dbReference type="InterPro" id="IPR036388">
    <property type="entry name" value="WH-like_DNA-bd_sf"/>
</dbReference>
<dbReference type="PANTHER" id="PTHR43537:SF5">
    <property type="entry name" value="UXU OPERON TRANSCRIPTIONAL REGULATOR"/>
    <property type="match status" value="1"/>
</dbReference>
<dbReference type="AlphaFoldDB" id="A0A5K7ZG26"/>
<dbReference type="SMART" id="SM00895">
    <property type="entry name" value="FCD"/>
    <property type="match status" value="1"/>
</dbReference>
<dbReference type="SMART" id="SM00345">
    <property type="entry name" value="HTH_GNTR"/>
    <property type="match status" value="1"/>
</dbReference>
<dbReference type="Proteomes" id="UP000427769">
    <property type="component" value="Chromosome"/>
</dbReference>
<dbReference type="SUPFAM" id="SSF48008">
    <property type="entry name" value="GntR ligand-binding domain-like"/>
    <property type="match status" value="1"/>
</dbReference>
<dbReference type="KEGG" id="dwd:DSCW_61580"/>
<keyword evidence="3" id="KW-0804">Transcription</keyword>
<gene>
    <name evidence="5" type="ORF">DSCW_61580</name>
</gene>
<dbReference type="Pfam" id="PF00392">
    <property type="entry name" value="GntR"/>
    <property type="match status" value="1"/>
</dbReference>
<evidence type="ECO:0000313" key="6">
    <source>
        <dbReference type="Proteomes" id="UP000427769"/>
    </source>
</evidence>
<evidence type="ECO:0000256" key="3">
    <source>
        <dbReference type="ARBA" id="ARBA00023163"/>
    </source>
</evidence>
<dbReference type="GO" id="GO:0003700">
    <property type="term" value="F:DNA-binding transcription factor activity"/>
    <property type="evidence" value="ECO:0007669"/>
    <property type="project" value="InterPro"/>
</dbReference>
<sequence>MHDDFPSINDREAAKKMNFDAIKVHSAPEVLAQQIIEQIKAGKLKPGECLPSQRELARMFEVGLGTVREALKILDVMGCVEVLRGKGSFVAENLSAILNGAPRLEDALEAVSLAELMKAREVVEIGAAGLAAEKADAENIKRLREITSRMIAVNASSETYYENDFKFHIAVAEAAQNQAILEIVKLLVGKTHTHTNFMDKALGISLPSEMKQCSQSAVRVVDWIEKNDAERATEEMRAHLNIVTVNLKQQFPRP</sequence>
<reference evidence="5 6" key="1">
    <citation type="submission" date="2019-11" db="EMBL/GenBank/DDBJ databases">
        <title>Comparative genomics of hydrocarbon-degrading Desulfosarcina strains.</title>
        <authorList>
            <person name="Watanabe M."/>
            <person name="Kojima H."/>
            <person name="Fukui M."/>
        </authorList>
    </citation>
    <scope>NUCLEOTIDE SEQUENCE [LARGE SCALE GENOMIC DNA]</scope>
    <source>
        <strain evidence="5 6">PP31</strain>
    </source>
</reference>
<dbReference type="PANTHER" id="PTHR43537">
    <property type="entry name" value="TRANSCRIPTIONAL REGULATOR, GNTR FAMILY"/>
    <property type="match status" value="1"/>
</dbReference>
<dbReference type="InterPro" id="IPR008920">
    <property type="entry name" value="TF_FadR/GntR_C"/>
</dbReference>
<dbReference type="InterPro" id="IPR011711">
    <property type="entry name" value="GntR_C"/>
</dbReference>
<keyword evidence="1" id="KW-0805">Transcription regulation</keyword>
<dbReference type="InterPro" id="IPR000524">
    <property type="entry name" value="Tscrpt_reg_HTH_GntR"/>
</dbReference>
<dbReference type="OrthoDB" id="5343675at2"/>
<organism evidence="5 6">
    <name type="scientific">Desulfosarcina widdelii</name>
    <dbReference type="NCBI Taxonomy" id="947919"/>
    <lineage>
        <taxon>Bacteria</taxon>
        <taxon>Pseudomonadati</taxon>
        <taxon>Thermodesulfobacteriota</taxon>
        <taxon>Desulfobacteria</taxon>
        <taxon>Desulfobacterales</taxon>
        <taxon>Desulfosarcinaceae</taxon>
        <taxon>Desulfosarcina</taxon>
    </lineage>
</organism>
<dbReference type="InterPro" id="IPR036390">
    <property type="entry name" value="WH_DNA-bd_sf"/>
</dbReference>
<keyword evidence="6" id="KW-1185">Reference proteome</keyword>
<evidence type="ECO:0000256" key="2">
    <source>
        <dbReference type="ARBA" id="ARBA00023125"/>
    </source>
</evidence>
<protein>
    <submittedName>
        <fullName evidence="5">GntR family transcriptional regulator</fullName>
    </submittedName>
</protein>
<accession>A0A5K7ZG26</accession>
<dbReference type="Pfam" id="PF07729">
    <property type="entry name" value="FCD"/>
    <property type="match status" value="1"/>
</dbReference>
<evidence type="ECO:0000256" key="1">
    <source>
        <dbReference type="ARBA" id="ARBA00023015"/>
    </source>
</evidence>
<feature type="domain" description="HTH gntR-type" evidence="4">
    <location>
        <begin position="25"/>
        <end position="93"/>
    </location>
</feature>
<keyword evidence="2" id="KW-0238">DNA-binding</keyword>